<evidence type="ECO:0000313" key="1">
    <source>
        <dbReference type="EMBL" id="GAI67463.1"/>
    </source>
</evidence>
<comment type="caution">
    <text evidence="1">The sequence shown here is derived from an EMBL/GenBank/DDBJ whole genome shotgun (WGS) entry which is preliminary data.</text>
</comment>
<dbReference type="AlphaFoldDB" id="X1QGZ0"/>
<accession>X1QGZ0</accession>
<protein>
    <submittedName>
        <fullName evidence="1">Uncharacterized protein</fullName>
    </submittedName>
</protein>
<name>X1QGZ0_9ZZZZ</name>
<reference evidence="1" key="1">
    <citation type="journal article" date="2014" name="Front. Microbiol.">
        <title>High frequency of phylogenetically diverse reductive dehalogenase-homologous genes in deep subseafloor sedimentary metagenomes.</title>
        <authorList>
            <person name="Kawai M."/>
            <person name="Futagami T."/>
            <person name="Toyoda A."/>
            <person name="Takaki Y."/>
            <person name="Nishi S."/>
            <person name="Hori S."/>
            <person name="Arai W."/>
            <person name="Tsubouchi T."/>
            <person name="Morono Y."/>
            <person name="Uchiyama I."/>
            <person name="Ito T."/>
            <person name="Fujiyama A."/>
            <person name="Inagaki F."/>
            <person name="Takami H."/>
        </authorList>
    </citation>
    <scope>NUCLEOTIDE SEQUENCE</scope>
    <source>
        <strain evidence="1">Expedition CK06-06</strain>
    </source>
</reference>
<organism evidence="1">
    <name type="scientific">marine sediment metagenome</name>
    <dbReference type="NCBI Taxonomy" id="412755"/>
    <lineage>
        <taxon>unclassified sequences</taxon>
        <taxon>metagenomes</taxon>
        <taxon>ecological metagenomes</taxon>
    </lineage>
</organism>
<sequence length="62" mass="6994">MICLDKMGLVRQQAHVVPETVVGVVTQDSLDPVLEVRLVAKRVRVNKNRPVDIIALEQCQSW</sequence>
<gene>
    <name evidence="1" type="ORF">S12H4_00066</name>
</gene>
<dbReference type="EMBL" id="BARW01000004">
    <property type="protein sequence ID" value="GAI67463.1"/>
    <property type="molecule type" value="Genomic_DNA"/>
</dbReference>
<proteinExistence type="predicted"/>